<organism evidence="1">
    <name type="scientific">Salmonella senftenberg</name>
    <dbReference type="NCBI Taxonomy" id="28150"/>
    <lineage>
        <taxon>Bacteria</taxon>
        <taxon>Pseudomonadati</taxon>
        <taxon>Pseudomonadota</taxon>
        <taxon>Gammaproteobacteria</taxon>
        <taxon>Enterobacterales</taxon>
        <taxon>Enterobacteriaceae</taxon>
        <taxon>Salmonella</taxon>
    </lineage>
</organism>
<reference evidence="1" key="2">
    <citation type="submission" date="2019-04" db="EMBL/GenBank/DDBJ databases">
        <authorList>
            <consortium name="NCBI Pathogen Detection Project"/>
        </authorList>
    </citation>
    <scope>NUCLEOTIDE SEQUENCE</scope>
    <source>
        <strain evidence="1">Salmonella enterica</strain>
    </source>
</reference>
<sequence>MSNIDKKACDMEREYFILSTAHTQRGDPYITLWAADDSGYRCRCHTAGRYSESHVLSNLGYYNNGAQTVAVPCDVAEPLSHSVAKGFFDDNDGRWLRNNAATWKELLKHVIAAPKHIPAPEYRGAPRKVED</sequence>
<accession>A0A725V0L6</accession>
<name>A0A725V0L6_SALSE</name>
<dbReference type="RefSeq" id="WP_142091782.1">
    <property type="nucleotide sequence ID" value="NZ_AP019692.1"/>
</dbReference>
<protein>
    <submittedName>
        <fullName evidence="1">Uncharacterized protein</fullName>
    </submittedName>
</protein>
<dbReference type="EMBL" id="DAAQVQ010000006">
    <property type="protein sequence ID" value="HAE1058544.1"/>
    <property type="molecule type" value="Genomic_DNA"/>
</dbReference>
<reference evidence="1" key="1">
    <citation type="journal article" date="2018" name="Genome Biol.">
        <title>SKESA: strategic k-mer extension for scrupulous assemblies.</title>
        <authorList>
            <person name="Souvorov A."/>
            <person name="Agarwala R."/>
            <person name="Lipman D.J."/>
        </authorList>
    </citation>
    <scope>NUCLEOTIDE SEQUENCE</scope>
    <source>
        <strain evidence="1">Salmonella enterica</strain>
    </source>
</reference>
<dbReference type="AlphaFoldDB" id="A0A725V0L6"/>
<evidence type="ECO:0000313" key="1">
    <source>
        <dbReference type="EMBL" id="HAE1058544.1"/>
    </source>
</evidence>
<proteinExistence type="predicted"/>
<comment type="caution">
    <text evidence="1">The sequence shown here is derived from an EMBL/GenBank/DDBJ whole genome shotgun (WGS) entry which is preliminary data.</text>
</comment>
<gene>
    <name evidence="1" type="ORF">G2831_10725</name>
</gene>